<name>A0A0A0I0I6_CLONO</name>
<dbReference type="Proteomes" id="UP000030012">
    <property type="component" value="Unassembled WGS sequence"/>
</dbReference>
<gene>
    <name evidence="2" type="ORF">Z968_12050</name>
</gene>
<dbReference type="EMBL" id="JENJ01000081">
    <property type="protein sequence ID" value="KGM94247.1"/>
    <property type="molecule type" value="Genomic_DNA"/>
</dbReference>
<feature type="non-terminal residue" evidence="2">
    <location>
        <position position="1"/>
    </location>
</feature>
<accession>A0A0A0I0I6</accession>
<proteinExistence type="predicted"/>
<dbReference type="AlphaFoldDB" id="A0A0A0I0I6"/>
<protein>
    <submittedName>
        <fullName evidence="2">Uncharacterized protein</fullName>
    </submittedName>
</protein>
<evidence type="ECO:0000313" key="2">
    <source>
        <dbReference type="EMBL" id="KGM94247.1"/>
    </source>
</evidence>
<evidence type="ECO:0000313" key="3">
    <source>
        <dbReference type="Proteomes" id="UP000030012"/>
    </source>
</evidence>
<comment type="caution">
    <text evidence="2">The sequence shown here is derived from an EMBL/GenBank/DDBJ whole genome shotgun (WGS) entry which is preliminary data.</text>
</comment>
<feature type="region of interest" description="Disordered" evidence="1">
    <location>
        <begin position="62"/>
        <end position="90"/>
    </location>
</feature>
<reference evidence="2 3" key="1">
    <citation type="submission" date="2014-01" db="EMBL/GenBank/DDBJ databases">
        <title>Plasmidome dynamics in the species complex Clostridium novyi sensu lato converts strains of independent lineages into distinctly different pathogens.</title>
        <authorList>
            <person name="Skarin H."/>
            <person name="Segerman B."/>
        </authorList>
    </citation>
    <scope>NUCLEOTIDE SEQUENCE [LARGE SCALE GENOMIC DNA]</scope>
    <source>
        <strain evidence="2 3">4552</strain>
    </source>
</reference>
<sequence length="90" mass="10734">DFRENKNFDKQWEETFTQIINEIDKTQAKLTEINSSNITESVDKYVKSLELKLTQLYPMLNNNSSNTNFNNSKYSTNEEYNNTYNENYIN</sequence>
<evidence type="ECO:0000256" key="1">
    <source>
        <dbReference type="SAM" id="MobiDB-lite"/>
    </source>
</evidence>
<organism evidence="2 3">
    <name type="scientific">Clostridium novyi A str. 4552</name>
    <dbReference type="NCBI Taxonomy" id="1444289"/>
    <lineage>
        <taxon>Bacteria</taxon>
        <taxon>Bacillati</taxon>
        <taxon>Bacillota</taxon>
        <taxon>Clostridia</taxon>
        <taxon>Eubacteriales</taxon>
        <taxon>Clostridiaceae</taxon>
        <taxon>Clostridium</taxon>
    </lineage>
</organism>